<keyword evidence="6 14" id="KW-0812">Transmembrane</keyword>
<feature type="region of interest" description="Disordered" evidence="16">
    <location>
        <begin position="533"/>
        <end position="552"/>
    </location>
</feature>
<evidence type="ECO:0000259" key="18">
    <source>
        <dbReference type="Pfam" id="PF00593"/>
    </source>
</evidence>
<dbReference type="GO" id="GO:0038023">
    <property type="term" value="F:signaling receptor activity"/>
    <property type="evidence" value="ECO:0007669"/>
    <property type="project" value="InterPro"/>
</dbReference>
<dbReference type="Gene3D" id="2.40.170.20">
    <property type="entry name" value="TonB-dependent receptor, beta-barrel domain"/>
    <property type="match status" value="1"/>
</dbReference>
<dbReference type="FunFam" id="2.170.130.10:FF:000001">
    <property type="entry name" value="Catecholate siderophore TonB-dependent receptor"/>
    <property type="match status" value="1"/>
</dbReference>
<keyword evidence="7 17" id="KW-0732">Signal</keyword>
<evidence type="ECO:0000256" key="13">
    <source>
        <dbReference type="ARBA" id="ARBA00023237"/>
    </source>
</evidence>
<evidence type="ECO:0000256" key="2">
    <source>
        <dbReference type="ARBA" id="ARBA00009810"/>
    </source>
</evidence>
<dbReference type="PANTHER" id="PTHR32552:SF89">
    <property type="entry name" value="CATECHOLATE SIDEROPHORE RECEPTOR FIU"/>
    <property type="match status" value="1"/>
</dbReference>
<dbReference type="RefSeq" id="WP_089390561.1">
    <property type="nucleotide sequence ID" value="NZ_FNEC01000057.1"/>
</dbReference>
<evidence type="ECO:0000256" key="9">
    <source>
        <dbReference type="ARBA" id="ARBA00023065"/>
    </source>
</evidence>
<keyword evidence="5" id="KW-0410">Iron transport</keyword>
<evidence type="ECO:0000256" key="8">
    <source>
        <dbReference type="ARBA" id="ARBA00023004"/>
    </source>
</evidence>
<reference evidence="21 22" key="2">
    <citation type="submission" date="2017-06" db="EMBL/GenBank/DDBJ databases">
        <authorList>
            <person name="Varghese N."/>
            <person name="Submissions S."/>
        </authorList>
    </citation>
    <scope>NUCLEOTIDE SEQUENCE [LARGE SCALE GENOMIC DNA]</scope>
    <source>
        <strain evidence="21 22">RLD-1</strain>
    </source>
</reference>
<reference evidence="20 23" key="1">
    <citation type="submission" date="2016-10" db="EMBL/GenBank/DDBJ databases">
        <authorList>
            <person name="de Groot N.N."/>
        </authorList>
    </citation>
    <scope>NUCLEOTIDE SEQUENCE [LARGE SCALE GENOMIC DNA]</scope>
    <source>
        <strain evidence="20 23">CCM 7361</strain>
    </source>
</reference>
<dbReference type="GO" id="GO:0015891">
    <property type="term" value="P:siderophore transport"/>
    <property type="evidence" value="ECO:0007669"/>
    <property type="project" value="InterPro"/>
</dbReference>
<organism evidence="20 23">
    <name type="scientific">Pseudomonas delhiensis</name>
    <dbReference type="NCBI Taxonomy" id="366289"/>
    <lineage>
        <taxon>Bacteria</taxon>
        <taxon>Pseudomonadati</taxon>
        <taxon>Pseudomonadota</taxon>
        <taxon>Gammaproteobacteria</taxon>
        <taxon>Pseudomonadales</taxon>
        <taxon>Pseudomonadaceae</taxon>
        <taxon>Pseudomonas</taxon>
    </lineage>
</organism>
<keyword evidence="9" id="KW-0406">Ion transport</keyword>
<dbReference type="InterPro" id="IPR010105">
    <property type="entry name" value="TonB_sidphr_rcpt"/>
</dbReference>
<evidence type="ECO:0000256" key="12">
    <source>
        <dbReference type="ARBA" id="ARBA00023170"/>
    </source>
</evidence>
<keyword evidence="22" id="KW-1185">Reference proteome</keyword>
<dbReference type="EMBL" id="FNEC01000057">
    <property type="protein sequence ID" value="SDK89892.1"/>
    <property type="molecule type" value="Genomic_DNA"/>
</dbReference>
<name>A0A239GDV8_9PSED</name>
<dbReference type="CDD" id="cd01347">
    <property type="entry name" value="ligand_gated_channel"/>
    <property type="match status" value="1"/>
</dbReference>
<sequence>MSRQTVEATSAPRLLVSAVGVAITAMSGSHFAQAAESTEKKPAQDVLSLDADTVVGQPGEETYNVQQSASQKYTAPLLETPKTVTVIPQQVIKDTGALTLVDALRTTPGITFGAGEGGNPAGDRPFIRGFNAESDTFLDGMRDVASQTREVFNIEQIEVSKGPGSAYTGAGSTGGSLNLVSKTAKLQDFNDASFTYGSDQTHRTTLDVNHTLGDNAAFRLNLMKHEANVAGRDGVSVSRWGVAPTVTFGFNSPTRATLSYYHLDTDDIPDYGLPLTNVGRSKHNPSKPASVDRDNFYGLTHRDYRKSTTDSGTFRIEHDLNDDLTLSNSFRMVRTTLDYVVSNPDDSRGNVANGYVYRSSKNRNSTSKGWVNQTDLKASFDTGFIKHSLVTGLEFSYEDVHNRPYVVTPGAAGNTCNAALLASGDCTSLANPTPKDPWTGSIVDSQAYTDTDTKTSAAYVFDTLKLNEQWDLNLGLRYDDFDTKSSGYSTGGRGSAPGNFKRESNTHFWNYQTGLVYKPLPNGSIYLAWSTSSNPSGETAGEGGQEVSAANTNLDPERNRNLELGTKWDFFDEALSLNAAVFRTDKTNARVADPDNSSFQVLDGEQRVQGVELGFSGQLTPKWKVFGGYTYLDSEIRKSSTQSDEGNRMPQVAPNNFTLWTTYELLQDLTIGGGTTYVDKQFGNTANSTYIPSYWRYDAMASYKLSKNVDLQLNVQNLTDKRYFDQVYSTHMAHVAPGRTALLGVNLHF</sequence>
<feature type="domain" description="TonB-dependent receptor plug" evidence="19">
    <location>
        <begin position="77"/>
        <end position="175"/>
    </location>
</feature>
<evidence type="ECO:0000256" key="6">
    <source>
        <dbReference type="ARBA" id="ARBA00022692"/>
    </source>
</evidence>
<dbReference type="Pfam" id="PF00593">
    <property type="entry name" value="TonB_dep_Rec_b-barrel"/>
    <property type="match status" value="1"/>
</dbReference>
<evidence type="ECO:0000256" key="7">
    <source>
        <dbReference type="ARBA" id="ARBA00022729"/>
    </source>
</evidence>
<keyword evidence="11 14" id="KW-0472">Membrane</keyword>
<evidence type="ECO:0000256" key="16">
    <source>
        <dbReference type="SAM" id="MobiDB-lite"/>
    </source>
</evidence>
<evidence type="ECO:0000256" key="15">
    <source>
        <dbReference type="RuleBase" id="RU003357"/>
    </source>
</evidence>
<dbReference type="SUPFAM" id="SSF56935">
    <property type="entry name" value="Porins"/>
    <property type="match status" value="1"/>
</dbReference>
<evidence type="ECO:0000313" key="22">
    <source>
        <dbReference type="Proteomes" id="UP000198309"/>
    </source>
</evidence>
<feature type="domain" description="TonB-dependent receptor-like beta-barrel" evidence="18">
    <location>
        <begin position="251"/>
        <end position="718"/>
    </location>
</feature>
<gene>
    <name evidence="20" type="ORF">SAMN05216189_10574</name>
    <name evidence="21" type="ORF">SAMN06295949_10580</name>
</gene>
<dbReference type="Proteomes" id="UP000199693">
    <property type="component" value="Unassembled WGS sequence"/>
</dbReference>
<dbReference type="InterPro" id="IPR036942">
    <property type="entry name" value="Beta-barrel_TonB_sf"/>
</dbReference>
<evidence type="ECO:0000313" key="21">
    <source>
        <dbReference type="EMBL" id="SNS66663.1"/>
    </source>
</evidence>
<feature type="chain" id="PRO_5030040663" evidence="17">
    <location>
        <begin position="35"/>
        <end position="749"/>
    </location>
</feature>
<dbReference type="AlphaFoldDB" id="A0A239GDV8"/>
<dbReference type="Pfam" id="PF07715">
    <property type="entry name" value="Plug"/>
    <property type="match status" value="1"/>
</dbReference>
<evidence type="ECO:0000256" key="1">
    <source>
        <dbReference type="ARBA" id="ARBA00004571"/>
    </source>
</evidence>
<dbReference type="Proteomes" id="UP000198309">
    <property type="component" value="Unassembled WGS sequence"/>
</dbReference>
<dbReference type="InterPro" id="IPR039426">
    <property type="entry name" value="TonB-dep_rcpt-like"/>
</dbReference>
<evidence type="ECO:0000313" key="23">
    <source>
        <dbReference type="Proteomes" id="UP000199693"/>
    </source>
</evidence>
<evidence type="ECO:0000313" key="20">
    <source>
        <dbReference type="EMBL" id="SDK89892.1"/>
    </source>
</evidence>
<proteinExistence type="inferred from homology"/>
<keyword evidence="13 14" id="KW-0998">Cell outer membrane</keyword>
<comment type="subcellular location">
    <subcellularLocation>
        <location evidence="1 14">Cell outer membrane</location>
        <topology evidence="1 14">Multi-pass membrane protein</topology>
    </subcellularLocation>
</comment>
<keyword evidence="4 14" id="KW-1134">Transmembrane beta strand</keyword>
<evidence type="ECO:0000256" key="4">
    <source>
        <dbReference type="ARBA" id="ARBA00022452"/>
    </source>
</evidence>
<dbReference type="NCBIfam" id="TIGR01783">
    <property type="entry name" value="TonB-siderophor"/>
    <property type="match status" value="1"/>
</dbReference>
<dbReference type="InterPro" id="IPR000531">
    <property type="entry name" value="Beta-barrel_TonB"/>
</dbReference>
<evidence type="ECO:0000256" key="14">
    <source>
        <dbReference type="PROSITE-ProRule" id="PRU01360"/>
    </source>
</evidence>
<evidence type="ECO:0000256" key="17">
    <source>
        <dbReference type="SAM" id="SignalP"/>
    </source>
</evidence>
<dbReference type="PANTHER" id="PTHR32552">
    <property type="entry name" value="FERRICHROME IRON RECEPTOR-RELATED"/>
    <property type="match status" value="1"/>
</dbReference>
<accession>A0A239GDV8</accession>
<protein>
    <submittedName>
        <fullName evidence="20">Catecholate siderophore receptor</fullName>
    </submittedName>
</protein>
<keyword evidence="3 14" id="KW-0813">Transport</keyword>
<evidence type="ECO:0000256" key="11">
    <source>
        <dbReference type="ARBA" id="ARBA00023136"/>
    </source>
</evidence>
<dbReference type="InterPro" id="IPR037066">
    <property type="entry name" value="Plug_dom_sf"/>
</dbReference>
<keyword evidence="12 20" id="KW-0675">Receptor</keyword>
<dbReference type="InterPro" id="IPR012910">
    <property type="entry name" value="Plug_dom"/>
</dbReference>
<dbReference type="Gene3D" id="2.170.130.10">
    <property type="entry name" value="TonB-dependent receptor, plug domain"/>
    <property type="match status" value="1"/>
</dbReference>
<feature type="signal peptide" evidence="17">
    <location>
        <begin position="1"/>
        <end position="34"/>
    </location>
</feature>
<evidence type="ECO:0000256" key="5">
    <source>
        <dbReference type="ARBA" id="ARBA00022496"/>
    </source>
</evidence>
<evidence type="ECO:0000256" key="3">
    <source>
        <dbReference type="ARBA" id="ARBA00022448"/>
    </source>
</evidence>
<dbReference type="GO" id="GO:0009279">
    <property type="term" value="C:cell outer membrane"/>
    <property type="evidence" value="ECO:0007669"/>
    <property type="project" value="UniProtKB-SubCell"/>
</dbReference>
<comment type="similarity">
    <text evidence="2 14 15">Belongs to the TonB-dependent receptor family.</text>
</comment>
<keyword evidence="10 15" id="KW-0798">TonB box</keyword>
<keyword evidence="8" id="KW-0408">Iron</keyword>
<dbReference type="EMBL" id="FZPC01000005">
    <property type="protein sequence ID" value="SNS66663.1"/>
    <property type="molecule type" value="Genomic_DNA"/>
</dbReference>
<dbReference type="PROSITE" id="PS52016">
    <property type="entry name" value="TONB_DEPENDENT_REC_3"/>
    <property type="match status" value="1"/>
</dbReference>
<evidence type="ECO:0000259" key="19">
    <source>
        <dbReference type="Pfam" id="PF07715"/>
    </source>
</evidence>
<dbReference type="GO" id="GO:0015344">
    <property type="term" value="F:siderophore uptake transmembrane transporter activity"/>
    <property type="evidence" value="ECO:0007669"/>
    <property type="project" value="TreeGrafter"/>
</dbReference>
<evidence type="ECO:0000256" key="10">
    <source>
        <dbReference type="ARBA" id="ARBA00023077"/>
    </source>
</evidence>